<dbReference type="EMBL" id="CH916370">
    <property type="protein sequence ID" value="EDV99515.1"/>
    <property type="molecule type" value="Genomic_DNA"/>
</dbReference>
<dbReference type="AlphaFoldDB" id="B4JIV1"/>
<reference evidence="1 2" key="1">
    <citation type="journal article" date="2007" name="Nature">
        <title>Evolution of genes and genomes on the Drosophila phylogeny.</title>
        <authorList>
            <consortium name="Drosophila 12 Genomes Consortium"/>
            <person name="Clark A.G."/>
            <person name="Eisen M.B."/>
            <person name="Smith D.R."/>
            <person name="Bergman C.M."/>
            <person name="Oliver B."/>
            <person name="Markow T.A."/>
            <person name="Kaufman T.C."/>
            <person name="Kellis M."/>
            <person name="Gelbart W."/>
            <person name="Iyer V.N."/>
            <person name="Pollard D.A."/>
            <person name="Sackton T.B."/>
            <person name="Larracuente A.M."/>
            <person name="Singh N.D."/>
            <person name="Abad J.P."/>
            <person name="Abt D.N."/>
            <person name="Adryan B."/>
            <person name="Aguade M."/>
            <person name="Akashi H."/>
            <person name="Anderson W.W."/>
            <person name="Aquadro C.F."/>
            <person name="Ardell D.H."/>
            <person name="Arguello R."/>
            <person name="Artieri C.G."/>
            <person name="Barbash D.A."/>
            <person name="Barker D."/>
            <person name="Barsanti P."/>
            <person name="Batterham P."/>
            <person name="Batzoglou S."/>
            <person name="Begun D."/>
            <person name="Bhutkar A."/>
            <person name="Blanco E."/>
            <person name="Bosak S.A."/>
            <person name="Bradley R.K."/>
            <person name="Brand A.D."/>
            <person name="Brent M.R."/>
            <person name="Brooks A.N."/>
            <person name="Brown R.H."/>
            <person name="Butlin R.K."/>
            <person name="Caggese C."/>
            <person name="Calvi B.R."/>
            <person name="Bernardo de Carvalho A."/>
            <person name="Caspi A."/>
            <person name="Castrezana S."/>
            <person name="Celniker S.E."/>
            <person name="Chang J.L."/>
            <person name="Chapple C."/>
            <person name="Chatterji S."/>
            <person name="Chinwalla A."/>
            <person name="Civetta A."/>
            <person name="Clifton S.W."/>
            <person name="Comeron J.M."/>
            <person name="Costello J.C."/>
            <person name="Coyne J.A."/>
            <person name="Daub J."/>
            <person name="David R.G."/>
            <person name="Delcher A.L."/>
            <person name="Delehaunty K."/>
            <person name="Do C.B."/>
            <person name="Ebling H."/>
            <person name="Edwards K."/>
            <person name="Eickbush T."/>
            <person name="Evans J.D."/>
            <person name="Filipski A."/>
            <person name="Findeiss S."/>
            <person name="Freyhult E."/>
            <person name="Fulton L."/>
            <person name="Fulton R."/>
            <person name="Garcia A.C."/>
            <person name="Gardiner A."/>
            <person name="Garfield D.A."/>
            <person name="Garvin B.E."/>
            <person name="Gibson G."/>
            <person name="Gilbert D."/>
            <person name="Gnerre S."/>
            <person name="Godfrey J."/>
            <person name="Good R."/>
            <person name="Gotea V."/>
            <person name="Gravely B."/>
            <person name="Greenberg A.J."/>
            <person name="Griffiths-Jones S."/>
            <person name="Gross S."/>
            <person name="Guigo R."/>
            <person name="Gustafson E.A."/>
            <person name="Haerty W."/>
            <person name="Hahn M.W."/>
            <person name="Halligan D.L."/>
            <person name="Halpern A.L."/>
            <person name="Halter G.M."/>
            <person name="Han M.V."/>
            <person name="Heger A."/>
            <person name="Hillier L."/>
            <person name="Hinrichs A.S."/>
            <person name="Holmes I."/>
            <person name="Hoskins R.A."/>
            <person name="Hubisz M.J."/>
            <person name="Hultmark D."/>
            <person name="Huntley M.A."/>
            <person name="Jaffe D.B."/>
            <person name="Jagadeeshan S."/>
            <person name="Jeck W.R."/>
            <person name="Johnson J."/>
            <person name="Jones C.D."/>
            <person name="Jordan W.C."/>
            <person name="Karpen G.H."/>
            <person name="Kataoka E."/>
            <person name="Keightley P.D."/>
            <person name="Kheradpour P."/>
            <person name="Kirkness E.F."/>
            <person name="Koerich L.B."/>
            <person name="Kristiansen K."/>
            <person name="Kudrna D."/>
            <person name="Kulathinal R.J."/>
            <person name="Kumar S."/>
            <person name="Kwok R."/>
            <person name="Lander E."/>
            <person name="Langley C.H."/>
            <person name="Lapoint R."/>
            <person name="Lazzaro B.P."/>
            <person name="Lee S.J."/>
            <person name="Levesque L."/>
            <person name="Li R."/>
            <person name="Lin C.F."/>
            <person name="Lin M.F."/>
            <person name="Lindblad-Toh K."/>
            <person name="Llopart A."/>
            <person name="Long M."/>
            <person name="Low L."/>
            <person name="Lozovsky E."/>
            <person name="Lu J."/>
            <person name="Luo M."/>
            <person name="Machado C.A."/>
            <person name="Makalowski W."/>
            <person name="Marzo M."/>
            <person name="Matsuda M."/>
            <person name="Matzkin L."/>
            <person name="McAllister B."/>
            <person name="McBride C.S."/>
            <person name="McKernan B."/>
            <person name="McKernan K."/>
            <person name="Mendez-Lago M."/>
            <person name="Minx P."/>
            <person name="Mollenhauer M.U."/>
            <person name="Montooth K."/>
            <person name="Mount S.M."/>
            <person name="Mu X."/>
            <person name="Myers E."/>
            <person name="Negre B."/>
            <person name="Newfeld S."/>
            <person name="Nielsen R."/>
            <person name="Noor M.A."/>
            <person name="O'Grady P."/>
            <person name="Pachter L."/>
            <person name="Papaceit M."/>
            <person name="Parisi M.J."/>
            <person name="Parisi M."/>
            <person name="Parts L."/>
            <person name="Pedersen J.S."/>
            <person name="Pesole G."/>
            <person name="Phillippy A.M."/>
            <person name="Ponting C.P."/>
            <person name="Pop M."/>
            <person name="Porcelli D."/>
            <person name="Powell J.R."/>
            <person name="Prohaska S."/>
            <person name="Pruitt K."/>
            <person name="Puig M."/>
            <person name="Quesneville H."/>
            <person name="Ram K.R."/>
            <person name="Rand D."/>
            <person name="Rasmussen M.D."/>
            <person name="Reed L.K."/>
            <person name="Reenan R."/>
            <person name="Reily A."/>
            <person name="Remington K.A."/>
            <person name="Rieger T.T."/>
            <person name="Ritchie M.G."/>
            <person name="Robin C."/>
            <person name="Rogers Y.H."/>
            <person name="Rohde C."/>
            <person name="Rozas J."/>
            <person name="Rubenfield M.J."/>
            <person name="Ruiz A."/>
            <person name="Russo S."/>
            <person name="Salzberg S.L."/>
            <person name="Sanchez-Gracia A."/>
            <person name="Saranga D.J."/>
            <person name="Sato H."/>
            <person name="Schaeffer S.W."/>
            <person name="Schatz M.C."/>
            <person name="Schlenke T."/>
            <person name="Schwartz R."/>
            <person name="Segarra C."/>
            <person name="Singh R.S."/>
            <person name="Sirot L."/>
            <person name="Sirota M."/>
            <person name="Sisneros N.B."/>
            <person name="Smith C.D."/>
            <person name="Smith T.F."/>
            <person name="Spieth J."/>
            <person name="Stage D.E."/>
            <person name="Stark A."/>
            <person name="Stephan W."/>
            <person name="Strausberg R.L."/>
            <person name="Strempel S."/>
            <person name="Sturgill D."/>
            <person name="Sutton G."/>
            <person name="Sutton G.G."/>
            <person name="Tao W."/>
            <person name="Teichmann S."/>
            <person name="Tobari Y.N."/>
            <person name="Tomimura Y."/>
            <person name="Tsolas J.M."/>
            <person name="Valente V.L."/>
            <person name="Venter E."/>
            <person name="Venter J.C."/>
            <person name="Vicario S."/>
            <person name="Vieira F.G."/>
            <person name="Vilella A.J."/>
            <person name="Villasante A."/>
            <person name="Walenz B."/>
            <person name="Wang J."/>
            <person name="Wasserman M."/>
            <person name="Watts T."/>
            <person name="Wilson D."/>
            <person name="Wilson R.K."/>
            <person name="Wing R.A."/>
            <person name="Wolfner M.F."/>
            <person name="Wong A."/>
            <person name="Wong G.K."/>
            <person name="Wu C.I."/>
            <person name="Wu G."/>
            <person name="Yamamoto D."/>
            <person name="Yang H.P."/>
            <person name="Yang S.P."/>
            <person name="Yorke J.A."/>
            <person name="Yoshida K."/>
            <person name="Zdobnov E."/>
            <person name="Zhang P."/>
            <person name="Zhang Y."/>
            <person name="Zimin A.V."/>
            <person name="Baldwin J."/>
            <person name="Abdouelleil A."/>
            <person name="Abdulkadir J."/>
            <person name="Abebe A."/>
            <person name="Abera B."/>
            <person name="Abreu J."/>
            <person name="Acer S.C."/>
            <person name="Aftuck L."/>
            <person name="Alexander A."/>
            <person name="An P."/>
            <person name="Anderson E."/>
            <person name="Anderson S."/>
            <person name="Arachi H."/>
            <person name="Azer M."/>
            <person name="Bachantsang P."/>
            <person name="Barry A."/>
            <person name="Bayul T."/>
            <person name="Berlin A."/>
            <person name="Bessette D."/>
            <person name="Bloom T."/>
            <person name="Blye J."/>
            <person name="Boguslavskiy L."/>
            <person name="Bonnet C."/>
            <person name="Boukhgalter B."/>
            <person name="Bourzgui I."/>
            <person name="Brown A."/>
            <person name="Cahill P."/>
            <person name="Channer S."/>
            <person name="Cheshatsang Y."/>
            <person name="Chuda L."/>
            <person name="Citroen M."/>
            <person name="Collymore A."/>
            <person name="Cooke P."/>
            <person name="Costello M."/>
            <person name="D'Aco K."/>
            <person name="Daza R."/>
            <person name="De Haan G."/>
            <person name="DeGray S."/>
            <person name="DeMaso C."/>
            <person name="Dhargay N."/>
            <person name="Dooley K."/>
            <person name="Dooley E."/>
            <person name="Doricent M."/>
            <person name="Dorje P."/>
            <person name="Dorjee K."/>
            <person name="Dupes A."/>
            <person name="Elong R."/>
            <person name="Falk J."/>
            <person name="Farina A."/>
            <person name="Faro S."/>
            <person name="Ferguson D."/>
            <person name="Fisher S."/>
            <person name="Foley C.D."/>
            <person name="Franke A."/>
            <person name="Friedrich D."/>
            <person name="Gadbois L."/>
            <person name="Gearin G."/>
            <person name="Gearin C.R."/>
            <person name="Giannoukos G."/>
            <person name="Goode T."/>
            <person name="Graham J."/>
            <person name="Grandbois E."/>
            <person name="Grewal S."/>
            <person name="Gyaltsen K."/>
            <person name="Hafez N."/>
            <person name="Hagos B."/>
            <person name="Hall J."/>
            <person name="Henson C."/>
            <person name="Hollinger A."/>
            <person name="Honan T."/>
            <person name="Huard M.D."/>
            <person name="Hughes L."/>
            <person name="Hurhula B."/>
            <person name="Husby M.E."/>
            <person name="Kamat A."/>
            <person name="Kanga B."/>
            <person name="Kashin S."/>
            <person name="Khazanovich D."/>
            <person name="Kisner P."/>
            <person name="Lance K."/>
            <person name="Lara M."/>
            <person name="Lee W."/>
            <person name="Lennon N."/>
            <person name="Letendre F."/>
            <person name="LeVine R."/>
            <person name="Lipovsky A."/>
            <person name="Liu X."/>
            <person name="Liu J."/>
            <person name="Liu S."/>
            <person name="Lokyitsang T."/>
            <person name="Lokyitsang Y."/>
            <person name="Lubonja R."/>
            <person name="Lui A."/>
            <person name="MacDonald P."/>
            <person name="Magnisalis V."/>
            <person name="Maru K."/>
            <person name="Matthews C."/>
            <person name="McCusker W."/>
            <person name="McDonough S."/>
            <person name="Mehta T."/>
            <person name="Meldrim J."/>
            <person name="Meneus L."/>
            <person name="Mihai O."/>
            <person name="Mihalev A."/>
            <person name="Mihova T."/>
            <person name="Mittelman R."/>
            <person name="Mlenga V."/>
            <person name="Montmayeur A."/>
            <person name="Mulrain L."/>
            <person name="Navidi A."/>
            <person name="Naylor J."/>
            <person name="Negash T."/>
            <person name="Nguyen T."/>
            <person name="Nguyen N."/>
            <person name="Nicol R."/>
            <person name="Norbu C."/>
            <person name="Norbu N."/>
            <person name="Novod N."/>
            <person name="O'Neill B."/>
            <person name="Osman S."/>
            <person name="Markiewicz E."/>
            <person name="Oyono O.L."/>
            <person name="Patti C."/>
            <person name="Phunkhang P."/>
            <person name="Pierre F."/>
            <person name="Priest M."/>
            <person name="Raghuraman S."/>
            <person name="Rege F."/>
            <person name="Reyes R."/>
            <person name="Rise C."/>
            <person name="Rogov P."/>
            <person name="Ross K."/>
            <person name="Ryan E."/>
            <person name="Settipalli S."/>
            <person name="Shea T."/>
            <person name="Sherpa N."/>
            <person name="Shi L."/>
            <person name="Shih D."/>
            <person name="Sparrow T."/>
            <person name="Spaulding J."/>
            <person name="Stalker J."/>
            <person name="Stange-Thomann N."/>
            <person name="Stavropoulos S."/>
            <person name="Stone C."/>
            <person name="Strader C."/>
            <person name="Tesfaye S."/>
            <person name="Thomson T."/>
            <person name="Thoulutsang Y."/>
            <person name="Thoulutsang D."/>
            <person name="Topham K."/>
            <person name="Topping I."/>
            <person name="Tsamla T."/>
            <person name="Vassiliev H."/>
            <person name="Vo A."/>
            <person name="Wangchuk T."/>
            <person name="Wangdi T."/>
            <person name="Weiand M."/>
            <person name="Wilkinson J."/>
            <person name="Wilson A."/>
            <person name="Yadav S."/>
            <person name="Young G."/>
            <person name="Yu Q."/>
            <person name="Zembek L."/>
            <person name="Zhong D."/>
            <person name="Zimmer A."/>
            <person name="Zwirko Z."/>
            <person name="Jaffe D.B."/>
            <person name="Alvarez P."/>
            <person name="Brockman W."/>
            <person name="Butler J."/>
            <person name="Chin C."/>
            <person name="Gnerre S."/>
            <person name="Grabherr M."/>
            <person name="Kleber M."/>
            <person name="Mauceli E."/>
            <person name="MacCallum I."/>
        </authorList>
    </citation>
    <scope>NUCLEOTIDE SEQUENCE [LARGE SCALE GENOMIC DNA]</scope>
    <source>
        <strain evidence="2">Tucson 15287-2541.00</strain>
    </source>
</reference>
<dbReference type="HOGENOM" id="CLU_1476636_0_0_1"/>
<protein>
    <submittedName>
        <fullName evidence="1">GH12393</fullName>
    </submittedName>
</protein>
<dbReference type="InParanoid" id="B4JIV1"/>
<evidence type="ECO:0000313" key="2">
    <source>
        <dbReference type="Proteomes" id="UP000001070"/>
    </source>
</evidence>
<sequence>MLSRPFDAEEADFFQFETTAFEEQTYLDRIKLIQQNEEKFPDLRVEDGLLFKKTQFIQPDMEEFHWKLWIPEALTDTLIKEAHEGDANMHGGCARTIDQRQQQAELFIATIKEEIGQLDSGTKKSKPGDLVIADVFDSDSTSESNKNDGSRKQLKLPDQGILVVAVAVARSSSTQQQHLPLPR</sequence>
<keyword evidence="2" id="KW-1185">Reference proteome</keyword>
<gene>
    <name evidence="1" type="primary">Dgri\GH12393</name>
    <name evidence="1" type="ORF">Dgri_GH12393</name>
</gene>
<proteinExistence type="predicted"/>
<organism evidence="2">
    <name type="scientific">Drosophila grimshawi</name>
    <name type="common">Hawaiian fruit fly</name>
    <name type="synonym">Idiomyia grimshawi</name>
    <dbReference type="NCBI Taxonomy" id="7222"/>
    <lineage>
        <taxon>Eukaryota</taxon>
        <taxon>Metazoa</taxon>
        <taxon>Ecdysozoa</taxon>
        <taxon>Arthropoda</taxon>
        <taxon>Hexapoda</taxon>
        <taxon>Insecta</taxon>
        <taxon>Pterygota</taxon>
        <taxon>Neoptera</taxon>
        <taxon>Endopterygota</taxon>
        <taxon>Diptera</taxon>
        <taxon>Brachycera</taxon>
        <taxon>Muscomorpha</taxon>
        <taxon>Ephydroidea</taxon>
        <taxon>Drosophilidae</taxon>
        <taxon>Drosophila</taxon>
        <taxon>Hawaiian Drosophila</taxon>
    </lineage>
</organism>
<name>B4JIV1_DROGR</name>
<evidence type="ECO:0000313" key="1">
    <source>
        <dbReference type="EMBL" id="EDV99515.1"/>
    </source>
</evidence>
<accession>B4JIV1</accession>
<dbReference type="Proteomes" id="UP000001070">
    <property type="component" value="Unassembled WGS sequence"/>
</dbReference>